<evidence type="ECO:0000313" key="1">
    <source>
        <dbReference type="EMBL" id="KAF9792018.1"/>
    </source>
</evidence>
<sequence length="351" mass="39873">MCCNVIENSLEGFIQRLSGATHADETQFKSHLQSLSPLLLLLDSVDSLLDPLGPEAEEIHAMIEEFGSYENVCLVTTSRMYPDIHGFHRVEVPTPTESGARDIFYSLCNLARTPTMDTLITKLDFHLFSIELLARTIRENSWDEQTLLKMWDDPKGMLRTTYYEALKSTIEPVFRSPRMKELGTVARDVLEAIASFQSGVEEEQLEGIFCGTGRVREVVDVLCRFSLVHRRNGVLKMLSPLQFYFLESMINKPVIHAQGVPPYGGGQLPDYIINEEVRRPEAPRKRKWITRLPQIIIERLIAFFNRRKATTIPNDIEQAPAGTLPPGLWESPANIPPSVVRPAQVPYDMYQ</sequence>
<keyword evidence="2" id="KW-1185">Reference proteome</keyword>
<dbReference type="EMBL" id="WIUZ02000001">
    <property type="protein sequence ID" value="KAF9792018.1"/>
    <property type="molecule type" value="Genomic_DNA"/>
</dbReference>
<evidence type="ECO:0008006" key="3">
    <source>
        <dbReference type="Google" id="ProtNLM"/>
    </source>
</evidence>
<gene>
    <name evidence="1" type="ORF">BJ322DRAFT_6910</name>
</gene>
<reference evidence="1" key="1">
    <citation type="journal article" date="2020" name="Nat. Commun.">
        <title>Large-scale genome sequencing of mycorrhizal fungi provides insights into the early evolution of symbiotic traits.</title>
        <authorList>
            <person name="Miyauchi S."/>
            <person name="Kiss E."/>
            <person name="Kuo A."/>
            <person name="Drula E."/>
            <person name="Kohler A."/>
            <person name="Sanchez-Garcia M."/>
            <person name="Morin E."/>
            <person name="Andreopoulos B."/>
            <person name="Barry K.W."/>
            <person name="Bonito G."/>
            <person name="Buee M."/>
            <person name="Carver A."/>
            <person name="Chen C."/>
            <person name="Cichocki N."/>
            <person name="Clum A."/>
            <person name="Culley D."/>
            <person name="Crous P.W."/>
            <person name="Fauchery L."/>
            <person name="Girlanda M."/>
            <person name="Hayes R.D."/>
            <person name="Keri Z."/>
            <person name="LaButti K."/>
            <person name="Lipzen A."/>
            <person name="Lombard V."/>
            <person name="Magnuson J."/>
            <person name="Maillard F."/>
            <person name="Murat C."/>
            <person name="Nolan M."/>
            <person name="Ohm R.A."/>
            <person name="Pangilinan J."/>
            <person name="Pereira M.F."/>
            <person name="Perotto S."/>
            <person name="Peter M."/>
            <person name="Pfister S."/>
            <person name="Riley R."/>
            <person name="Sitrit Y."/>
            <person name="Stielow J.B."/>
            <person name="Szollosi G."/>
            <person name="Zifcakova L."/>
            <person name="Stursova M."/>
            <person name="Spatafora J.W."/>
            <person name="Tedersoo L."/>
            <person name="Vaario L.M."/>
            <person name="Yamada A."/>
            <person name="Yan M."/>
            <person name="Wang P."/>
            <person name="Xu J."/>
            <person name="Bruns T."/>
            <person name="Baldrian P."/>
            <person name="Vilgalys R."/>
            <person name="Dunand C."/>
            <person name="Henrissat B."/>
            <person name="Grigoriev I.V."/>
            <person name="Hibbett D."/>
            <person name="Nagy L.G."/>
            <person name="Martin F.M."/>
        </authorList>
    </citation>
    <scope>NUCLEOTIDE SEQUENCE</scope>
    <source>
        <strain evidence="1">UH-Tt-Lm1</strain>
    </source>
</reference>
<dbReference type="Proteomes" id="UP000736335">
    <property type="component" value="Unassembled WGS sequence"/>
</dbReference>
<evidence type="ECO:0000313" key="2">
    <source>
        <dbReference type="Proteomes" id="UP000736335"/>
    </source>
</evidence>
<accession>A0A9P6LC74</accession>
<comment type="caution">
    <text evidence="1">The sequence shown here is derived from an EMBL/GenBank/DDBJ whole genome shotgun (WGS) entry which is preliminary data.</text>
</comment>
<proteinExistence type="predicted"/>
<dbReference type="OrthoDB" id="1534087at2759"/>
<dbReference type="AlphaFoldDB" id="A0A9P6LC74"/>
<organism evidence="1 2">
    <name type="scientific">Thelephora terrestris</name>
    <dbReference type="NCBI Taxonomy" id="56493"/>
    <lineage>
        <taxon>Eukaryota</taxon>
        <taxon>Fungi</taxon>
        <taxon>Dikarya</taxon>
        <taxon>Basidiomycota</taxon>
        <taxon>Agaricomycotina</taxon>
        <taxon>Agaricomycetes</taxon>
        <taxon>Thelephorales</taxon>
        <taxon>Thelephoraceae</taxon>
        <taxon>Thelephora</taxon>
    </lineage>
</organism>
<reference evidence="1" key="2">
    <citation type="submission" date="2020-11" db="EMBL/GenBank/DDBJ databases">
        <authorList>
            <consortium name="DOE Joint Genome Institute"/>
            <person name="Kuo A."/>
            <person name="Miyauchi S."/>
            <person name="Kiss E."/>
            <person name="Drula E."/>
            <person name="Kohler A."/>
            <person name="Sanchez-Garcia M."/>
            <person name="Andreopoulos B."/>
            <person name="Barry K.W."/>
            <person name="Bonito G."/>
            <person name="Buee M."/>
            <person name="Carver A."/>
            <person name="Chen C."/>
            <person name="Cichocki N."/>
            <person name="Clum A."/>
            <person name="Culley D."/>
            <person name="Crous P.W."/>
            <person name="Fauchery L."/>
            <person name="Girlanda M."/>
            <person name="Hayes R."/>
            <person name="Keri Z."/>
            <person name="Labutti K."/>
            <person name="Lipzen A."/>
            <person name="Lombard V."/>
            <person name="Magnuson J."/>
            <person name="Maillard F."/>
            <person name="Morin E."/>
            <person name="Murat C."/>
            <person name="Nolan M."/>
            <person name="Ohm R."/>
            <person name="Pangilinan J."/>
            <person name="Pereira M."/>
            <person name="Perotto S."/>
            <person name="Peter M."/>
            <person name="Riley R."/>
            <person name="Sitrit Y."/>
            <person name="Stielow B."/>
            <person name="Szollosi G."/>
            <person name="Zifcakova L."/>
            <person name="Stursova M."/>
            <person name="Spatafora J.W."/>
            <person name="Tedersoo L."/>
            <person name="Vaario L.-M."/>
            <person name="Yamada A."/>
            <person name="Yan M."/>
            <person name="Wang P."/>
            <person name="Xu J."/>
            <person name="Bruns T."/>
            <person name="Baldrian P."/>
            <person name="Vilgalys R."/>
            <person name="Henrissat B."/>
            <person name="Grigoriev I.V."/>
            <person name="Hibbett D."/>
            <person name="Nagy L.G."/>
            <person name="Martin F.M."/>
        </authorList>
    </citation>
    <scope>NUCLEOTIDE SEQUENCE</scope>
    <source>
        <strain evidence="1">UH-Tt-Lm1</strain>
    </source>
</reference>
<name>A0A9P6LC74_9AGAM</name>
<protein>
    <recommendedName>
        <fullName evidence="3">NACHT domain-containing protein</fullName>
    </recommendedName>
</protein>